<reference evidence="2 3" key="1">
    <citation type="submission" date="2019-04" db="EMBL/GenBank/DDBJ databases">
        <title>Fungal friends and foes A comparative genomics study of 23 Aspergillus species from section Flavi.</title>
        <authorList>
            <consortium name="DOE Joint Genome Institute"/>
            <person name="Kjaerbolling I."/>
            <person name="Vesth T.C."/>
            <person name="Frisvad J.C."/>
            <person name="Nybo J.L."/>
            <person name="Theobald S."/>
            <person name="Kildgaard S."/>
            <person name="Petersen T.I."/>
            <person name="Kuo A."/>
            <person name="Sato A."/>
            <person name="Lyhne E.K."/>
            <person name="Kogle M.E."/>
            <person name="Wiebenga A."/>
            <person name="Kun R.S."/>
            <person name="Lubbers R.J."/>
            <person name="Makela M.R."/>
            <person name="Barry K."/>
            <person name="Chovatia M."/>
            <person name="Clum A."/>
            <person name="Daum C."/>
            <person name="Haridas S."/>
            <person name="He G."/>
            <person name="LaButti K."/>
            <person name="Lipzen A."/>
            <person name="Mondo S."/>
            <person name="Pangilinan J."/>
            <person name="Riley R."/>
            <person name="Salamov A."/>
            <person name="Simmons B.A."/>
            <person name="Magnuson J.K."/>
            <person name="Henrissat B."/>
            <person name="Mortensen U.H."/>
            <person name="Larsen T.O."/>
            <person name="De vries R.P."/>
            <person name="Grigoriev I.V."/>
            <person name="Machida M."/>
            <person name="Baker S.E."/>
            <person name="Andersen M.R."/>
        </authorList>
    </citation>
    <scope>NUCLEOTIDE SEQUENCE [LARGE SCALE GENOMIC DNA]</scope>
    <source>
        <strain evidence="2 3">CBS 117635</strain>
    </source>
</reference>
<keyword evidence="3" id="KW-1185">Reference proteome</keyword>
<dbReference type="InterPro" id="IPR032675">
    <property type="entry name" value="LRR_dom_sf"/>
</dbReference>
<name>A0A5N6IMU4_9EURO</name>
<dbReference type="SUPFAM" id="SSF52047">
    <property type="entry name" value="RNI-like"/>
    <property type="match status" value="1"/>
</dbReference>
<dbReference type="InterPro" id="IPR001810">
    <property type="entry name" value="F-box_dom"/>
</dbReference>
<feature type="domain" description="F-box" evidence="1">
    <location>
        <begin position="26"/>
        <end position="74"/>
    </location>
</feature>
<protein>
    <recommendedName>
        <fullName evidence="1">F-box domain-containing protein</fullName>
    </recommendedName>
</protein>
<organism evidence="2 3">
    <name type="scientific">Aspergillus minisclerotigenes</name>
    <dbReference type="NCBI Taxonomy" id="656917"/>
    <lineage>
        <taxon>Eukaryota</taxon>
        <taxon>Fungi</taxon>
        <taxon>Dikarya</taxon>
        <taxon>Ascomycota</taxon>
        <taxon>Pezizomycotina</taxon>
        <taxon>Eurotiomycetes</taxon>
        <taxon>Eurotiomycetidae</taxon>
        <taxon>Eurotiales</taxon>
        <taxon>Aspergillaceae</taxon>
        <taxon>Aspergillus</taxon>
        <taxon>Aspergillus subgen. Circumdati</taxon>
    </lineage>
</organism>
<evidence type="ECO:0000313" key="3">
    <source>
        <dbReference type="Proteomes" id="UP000326289"/>
    </source>
</evidence>
<accession>A0A5N6IMU4</accession>
<gene>
    <name evidence="2" type="ORF">BDV30DRAFT_21659</name>
</gene>
<dbReference type="Proteomes" id="UP000326289">
    <property type="component" value="Unassembled WGS sequence"/>
</dbReference>
<dbReference type="AlphaFoldDB" id="A0A5N6IMU4"/>
<dbReference type="EMBL" id="ML732881">
    <property type="protein sequence ID" value="KAB8268012.1"/>
    <property type="molecule type" value="Genomic_DNA"/>
</dbReference>
<dbReference type="Gene3D" id="3.80.10.10">
    <property type="entry name" value="Ribonuclease Inhibitor"/>
    <property type="match status" value="1"/>
</dbReference>
<dbReference type="PROSITE" id="PS50181">
    <property type="entry name" value="FBOX"/>
    <property type="match status" value="1"/>
</dbReference>
<evidence type="ECO:0000259" key="1">
    <source>
        <dbReference type="PROSITE" id="PS50181"/>
    </source>
</evidence>
<sequence length="352" mass="40332">MTQMMTSSPFPNYILPVITSILFNMSAIIDRLPLELLELVCDELDTRDLASLVGTCRDTYHRTINRLAQRYTEIHLDFSQDSFNHIHAIANNKVMRQQVHRLVVMTPEPYLGRDLQWQRSAAGHIHNPLQIPAIQRFRDDLVERLTNCRSFVISPVRTKFVPEEEDVNDSEHFNPDDAAGILLEIIADASLPMKLFWYGTGVNYTSSIMDIRRLPKNLFTNPTFKSGWAQLENLHLDHKLTPYNYSFIMNMILHAPNLRKIYLSLAPRDLAIEFFSHLSQSPSLPSSLERIALCFTSVRAVDLITILSHSRQTLKRLILDDIGGLSSDGSKLHSQLQGCFPRLETIDFNKCQ</sequence>
<proteinExistence type="predicted"/>
<evidence type="ECO:0000313" key="2">
    <source>
        <dbReference type="EMBL" id="KAB8268012.1"/>
    </source>
</evidence>